<dbReference type="PANTHER" id="PTHR10491:SF4">
    <property type="entry name" value="METHIONINE ADENOSYLTRANSFERASE 2 SUBUNIT BETA"/>
    <property type="match status" value="1"/>
</dbReference>
<comment type="catalytic activity">
    <reaction evidence="5 6">
        <text>dTDP-beta-L-rhamnose + NADP(+) = dTDP-4-dehydro-beta-L-rhamnose + NADPH + H(+)</text>
        <dbReference type="Rhea" id="RHEA:21796"/>
        <dbReference type="ChEBI" id="CHEBI:15378"/>
        <dbReference type="ChEBI" id="CHEBI:57510"/>
        <dbReference type="ChEBI" id="CHEBI:57783"/>
        <dbReference type="ChEBI" id="CHEBI:58349"/>
        <dbReference type="ChEBI" id="CHEBI:62830"/>
        <dbReference type="EC" id="1.1.1.133"/>
    </reaction>
</comment>
<dbReference type="GO" id="GO:0005829">
    <property type="term" value="C:cytosol"/>
    <property type="evidence" value="ECO:0007669"/>
    <property type="project" value="TreeGrafter"/>
</dbReference>
<dbReference type="GO" id="GO:0019305">
    <property type="term" value="P:dTDP-rhamnose biosynthetic process"/>
    <property type="evidence" value="ECO:0007669"/>
    <property type="project" value="UniProtKB-UniPathway"/>
</dbReference>
<protein>
    <recommendedName>
        <fullName evidence="4 6">dTDP-4-dehydrorhamnose reductase</fullName>
        <ecNumber evidence="3 6">1.1.1.133</ecNumber>
    </recommendedName>
</protein>
<feature type="domain" description="RmlD-like substrate binding" evidence="7">
    <location>
        <begin position="1"/>
        <end position="294"/>
    </location>
</feature>
<proteinExistence type="inferred from homology"/>
<comment type="similarity">
    <text evidence="2 6">Belongs to the dTDP-4-dehydrorhamnose reductase family.</text>
</comment>
<dbReference type="UniPathway" id="UPA00281"/>
<dbReference type="EC" id="1.1.1.133" evidence="3 6"/>
<evidence type="ECO:0000256" key="3">
    <source>
        <dbReference type="ARBA" id="ARBA00012929"/>
    </source>
</evidence>
<dbReference type="GO" id="GO:0008831">
    <property type="term" value="F:dTDP-4-dehydrorhamnose reductase activity"/>
    <property type="evidence" value="ECO:0007669"/>
    <property type="project" value="UniProtKB-EC"/>
</dbReference>
<dbReference type="PANTHER" id="PTHR10491">
    <property type="entry name" value="DTDP-4-DEHYDRORHAMNOSE REDUCTASE"/>
    <property type="match status" value="1"/>
</dbReference>
<reference evidence="8 9" key="1">
    <citation type="submission" date="2016-10" db="EMBL/GenBank/DDBJ databases">
        <authorList>
            <person name="de Groot N.N."/>
        </authorList>
    </citation>
    <scope>NUCLEOTIDE SEQUENCE [LARGE SCALE GENOMIC DNA]</scope>
    <source>
        <strain evidence="8 9">CECT 7543</strain>
    </source>
</reference>
<dbReference type="InterPro" id="IPR005913">
    <property type="entry name" value="dTDP_dehydrorham_reduct"/>
</dbReference>
<sequence>MKILLLGKNGQVGWELQRSLAPLGELIALDRHAEEGLCGDLLNLEGLRATIRRVKPDVIVNAAAYNAVDNAESEPELASAVNAMAVQVMAEEAKMMDAWLIHYSSDYVLGGQGQTPWREADLACPLNLYGKSKLAGEQVIQASDCNHLIFRTSWIYGARGHNFAKTILRLAKEREAISVIADQIGAPTGSDLIADVTAFALQQALRRPELSGLYHLAASGEVSWYGYASHVIDVARAHDERLAVKLINPIETSAYPAAARRPLNSRLNTQKLRDNFSLHLPDWRSGVTRMLREVLNK</sequence>
<evidence type="ECO:0000256" key="6">
    <source>
        <dbReference type="RuleBase" id="RU364082"/>
    </source>
</evidence>
<dbReference type="Pfam" id="PF04321">
    <property type="entry name" value="RmlD_sub_bind"/>
    <property type="match status" value="1"/>
</dbReference>
<dbReference type="Gene3D" id="3.40.50.720">
    <property type="entry name" value="NAD(P)-binding Rossmann-like Domain"/>
    <property type="match status" value="1"/>
</dbReference>
<comment type="function">
    <text evidence="6">Catalyzes the reduction of dTDP-6-deoxy-L-lyxo-4-hexulose to yield dTDP-L-rhamnose.</text>
</comment>
<dbReference type="Proteomes" id="UP000198827">
    <property type="component" value="Chromosome I"/>
</dbReference>
<keyword evidence="6" id="KW-0521">NADP</keyword>
<dbReference type="InterPro" id="IPR029903">
    <property type="entry name" value="RmlD-like-bd"/>
</dbReference>
<dbReference type="OrthoDB" id="9803892at2"/>
<evidence type="ECO:0000313" key="9">
    <source>
        <dbReference type="Proteomes" id="UP000198827"/>
    </source>
</evidence>
<dbReference type="EMBL" id="LT629705">
    <property type="protein sequence ID" value="SDP35079.1"/>
    <property type="molecule type" value="Genomic_DNA"/>
</dbReference>
<dbReference type="NCBIfam" id="NF007440">
    <property type="entry name" value="PRK09987.1"/>
    <property type="match status" value="1"/>
</dbReference>
<dbReference type="NCBIfam" id="TIGR01214">
    <property type="entry name" value="rmlD"/>
    <property type="match status" value="1"/>
</dbReference>
<dbReference type="UniPathway" id="UPA00124"/>
<evidence type="ECO:0000256" key="1">
    <source>
        <dbReference type="ARBA" id="ARBA00004781"/>
    </source>
</evidence>
<keyword evidence="6" id="KW-0560">Oxidoreductase</keyword>
<dbReference type="AlphaFoldDB" id="A0A1H0S0I8"/>
<evidence type="ECO:0000256" key="2">
    <source>
        <dbReference type="ARBA" id="ARBA00010944"/>
    </source>
</evidence>
<dbReference type="SUPFAM" id="SSF51735">
    <property type="entry name" value="NAD(P)-binding Rossmann-fold domains"/>
    <property type="match status" value="1"/>
</dbReference>
<dbReference type="Gene3D" id="3.90.25.10">
    <property type="entry name" value="UDP-galactose 4-epimerase, domain 1"/>
    <property type="match status" value="1"/>
</dbReference>
<comment type="cofactor">
    <cofactor evidence="6">
        <name>Mg(2+)</name>
        <dbReference type="ChEBI" id="CHEBI:18420"/>
    </cofactor>
    <text evidence="6">Binds 1 Mg(2+) ion per monomer.</text>
</comment>
<dbReference type="CDD" id="cd05254">
    <property type="entry name" value="dTDP_HR_like_SDR_e"/>
    <property type="match status" value="1"/>
</dbReference>
<dbReference type="GO" id="GO:0009243">
    <property type="term" value="P:O antigen biosynthetic process"/>
    <property type="evidence" value="ECO:0007669"/>
    <property type="project" value="UniProtKB-UniPathway"/>
</dbReference>
<organism evidence="8 9">
    <name type="scientific">Pseudomonas arsenicoxydans</name>
    <dbReference type="NCBI Taxonomy" id="702115"/>
    <lineage>
        <taxon>Bacteria</taxon>
        <taxon>Pseudomonadati</taxon>
        <taxon>Pseudomonadota</taxon>
        <taxon>Gammaproteobacteria</taxon>
        <taxon>Pseudomonadales</taxon>
        <taxon>Pseudomonadaceae</taxon>
        <taxon>Pseudomonas</taxon>
    </lineage>
</organism>
<gene>
    <name evidence="8" type="ORF">SAMN04489798_5456</name>
</gene>
<comment type="pathway">
    <text evidence="1 6">Carbohydrate biosynthesis; dTDP-L-rhamnose biosynthesis.</text>
</comment>
<evidence type="ECO:0000256" key="4">
    <source>
        <dbReference type="ARBA" id="ARBA00017099"/>
    </source>
</evidence>
<evidence type="ECO:0000259" key="7">
    <source>
        <dbReference type="Pfam" id="PF04321"/>
    </source>
</evidence>
<name>A0A1H0S0I8_9PSED</name>
<evidence type="ECO:0000313" key="8">
    <source>
        <dbReference type="EMBL" id="SDP35079.1"/>
    </source>
</evidence>
<dbReference type="RefSeq" id="WP_090186568.1">
    <property type="nucleotide sequence ID" value="NZ_LT629705.1"/>
</dbReference>
<evidence type="ECO:0000256" key="5">
    <source>
        <dbReference type="ARBA" id="ARBA00048200"/>
    </source>
</evidence>
<dbReference type="InterPro" id="IPR036291">
    <property type="entry name" value="NAD(P)-bd_dom_sf"/>
</dbReference>
<accession>A0A1H0S0I8</accession>